<dbReference type="Proteomes" id="UP000095287">
    <property type="component" value="Unplaced"/>
</dbReference>
<reference evidence="3" key="1">
    <citation type="submission" date="2016-11" db="UniProtKB">
        <authorList>
            <consortium name="WormBaseParasite"/>
        </authorList>
    </citation>
    <scope>IDENTIFICATION</scope>
</reference>
<accession>A0A1I7ZBM2</accession>
<sequence length="427" mass="48400">MGCFFRSRLNSLGSIWYTLLCVLLQIYLCYLGFERYRLYSDMKWPHGGYPRIWLSVYIALYGACVPMVVFIFATGCFKTGNLAGDQDQFGARTERIFEVRPRHDSSMCSPRRCIRALWQHSPPLPQLLHIAVALCQLFAQQVMLAQLYKYGFINSADFLNTEMDFIYQRARQLATNLPMGDTRLQGFRITSEELSGSPLAPNLLPVLMNARLFGIPLEFTNLVVALVAYAVTYPSVFWRVGKAFSLFFSFNLLIHGATVVYTYLGFSVLYRIQETNYNSLRPVGLGQYITPMRFDIMNHPLSIIVCFVTTIVLMHIAPIAYYALGYNNFFIALLEQKNKHSSESQKMDDTACTEYSELRQRSYQTRAPAVDLCCAGYGPHAASICLLFLTAASKIPVGYTLMKLMEVGMSETSIGGQFFPYSTMTVP</sequence>
<dbReference type="InterPro" id="IPR053291">
    <property type="entry name" value="Ommatidial_diff-associated"/>
</dbReference>
<feature type="transmembrane region" description="Helical" evidence="1">
    <location>
        <begin position="54"/>
        <end position="73"/>
    </location>
</feature>
<dbReference type="AlphaFoldDB" id="A0A1I7ZBM2"/>
<dbReference type="WBParaSite" id="L893_g24719.t1">
    <property type="protein sequence ID" value="L893_g24719.t1"/>
    <property type="gene ID" value="L893_g24719"/>
</dbReference>
<proteinExistence type="predicted"/>
<feature type="transmembrane region" description="Helical" evidence="1">
    <location>
        <begin position="15"/>
        <end position="33"/>
    </location>
</feature>
<keyword evidence="1" id="KW-0472">Membrane</keyword>
<feature type="transmembrane region" description="Helical" evidence="1">
    <location>
        <begin position="243"/>
        <end position="264"/>
    </location>
</feature>
<dbReference type="PANTHER" id="PTHR21579">
    <property type="entry name" value="PROTEIN TINCAR"/>
    <property type="match status" value="1"/>
</dbReference>
<keyword evidence="1" id="KW-0812">Transmembrane</keyword>
<protein>
    <submittedName>
        <fullName evidence="3">Protein tincar</fullName>
    </submittedName>
</protein>
<feature type="transmembrane region" description="Helical" evidence="1">
    <location>
        <begin position="212"/>
        <end position="231"/>
    </location>
</feature>
<evidence type="ECO:0000256" key="1">
    <source>
        <dbReference type="SAM" id="Phobius"/>
    </source>
</evidence>
<name>A0A1I7ZBM2_9BILA</name>
<evidence type="ECO:0000313" key="3">
    <source>
        <dbReference type="WBParaSite" id="L893_g24719.t1"/>
    </source>
</evidence>
<feature type="transmembrane region" description="Helical" evidence="1">
    <location>
        <begin position="301"/>
        <end position="324"/>
    </location>
</feature>
<evidence type="ECO:0000313" key="2">
    <source>
        <dbReference type="Proteomes" id="UP000095287"/>
    </source>
</evidence>
<organism evidence="2 3">
    <name type="scientific">Steinernema glaseri</name>
    <dbReference type="NCBI Taxonomy" id="37863"/>
    <lineage>
        <taxon>Eukaryota</taxon>
        <taxon>Metazoa</taxon>
        <taxon>Ecdysozoa</taxon>
        <taxon>Nematoda</taxon>
        <taxon>Chromadorea</taxon>
        <taxon>Rhabditida</taxon>
        <taxon>Tylenchina</taxon>
        <taxon>Panagrolaimomorpha</taxon>
        <taxon>Strongyloidoidea</taxon>
        <taxon>Steinernematidae</taxon>
        <taxon>Steinernema</taxon>
    </lineage>
</organism>
<keyword evidence="2" id="KW-1185">Reference proteome</keyword>
<keyword evidence="1" id="KW-1133">Transmembrane helix</keyword>
<dbReference type="PANTHER" id="PTHR21579:SF20">
    <property type="entry name" value="PROTEIN TINCAR"/>
    <property type="match status" value="1"/>
</dbReference>